<dbReference type="AlphaFoldDB" id="A0AAN6PT19"/>
<dbReference type="PANTHER" id="PTHR37852:SF1">
    <property type="entry name" value="HIG1 DOMAIN-CONTAINING PROTEIN"/>
    <property type="match status" value="1"/>
</dbReference>
<evidence type="ECO:0000313" key="1">
    <source>
        <dbReference type="EMBL" id="KAK4097425.1"/>
    </source>
</evidence>
<gene>
    <name evidence="1" type="ORF">N658DRAFT_433993</name>
</gene>
<protein>
    <submittedName>
        <fullName evidence="1">Uncharacterized protein</fullName>
    </submittedName>
</protein>
<keyword evidence="2" id="KW-1185">Reference proteome</keyword>
<dbReference type="Proteomes" id="UP001305647">
    <property type="component" value="Unassembled WGS sequence"/>
</dbReference>
<organism evidence="1 2">
    <name type="scientific">Parathielavia hyrcaniae</name>
    <dbReference type="NCBI Taxonomy" id="113614"/>
    <lineage>
        <taxon>Eukaryota</taxon>
        <taxon>Fungi</taxon>
        <taxon>Dikarya</taxon>
        <taxon>Ascomycota</taxon>
        <taxon>Pezizomycotina</taxon>
        <taxon>Sordariomycetes</taxon>
        <taxon>Sordariomycetidae</taxon>
        <taxon>Sordariales</taxon>
        <taxon>Chaetomiaceae</taxon>
        <taxon>Parathielavia</taxon>
    </lineage>
</organism>
<evidence type="ECO:0000313" key="2">
    <source>
        <dbReference type="Proteomes" id="UP001305647"/>
    </source>
</evidence>
<sequence length="208" mass="22762">MATTDESLALPAAAQLPPPPSQAEIEAIYHNARLSLPAPLRIPMAAALSFFAGFTVGTAQGGKAAGLRFRAEHAHKMPTSSTGWYLYHKSKNYHMAYGGILEGFKMGLRVSFWTTAWFAIEQMFDSYRGTADLLNTVTSSVTVAGGFSLWNRSSLPMTARTTKAALVAGLIWGGVQDVMSLVRGRPVGYVEWTKRRFGLPIREQPRRP</sequence>
<dbReference type="EMBL" id="MU863675">
    <property type="protein sequence ID" value="KAK4097425.1"/>
    <property type="molecule type" value="Genomic_DNA"/>
</dbReference>
<name>A0AAN6PT19_9PEZI</name>
<accession>A0AAN6PT19</accession>
<comment type="caution">
    <text evidence="1">The sequence shown here is derived from an EMBL/GenBank/DDBJ whole genome shotgun (WGS) entry which is preliminary data.</text>
</comment>
<reference evidence="1" key="1">
    <citation type="journal article" date="2023" name="Mol. Phylogenet. Evol.">
        <title>Genome-scale phylogeny and comparative genomics of the fungal order Sordariales.</title>
        <authorList>
            <person name="Hensen N."/>
            <person name="Bonometti L."/>
            <person name="Westerberg I."/>
            <person name="Brannstrom I.O."/>
            <person name="Guillou S."/>
            <person name="Cros-Aarteil S."/>
            <person name="Calhoun S."/>
            <person name="Haridas S."/>
            <person name="Kuo A."/>
            <person name="Mondo S."/>
            <person name="Pangilinan J."/>
            <person name="Riley R."/>
            <person name="LaButti K."/>
            <person name="Andreopoulos B."/>
            <person name="Lipzen A."/>
            <person name="Chen C."/>
            <person name="Yan M."/>
            <person name="Daum C."/>
            <person name="Ng V."/>
            <person name="Clum A."/>
            <person name="Steindorff A."/>
            <person name="Ohm R.A."/>
            <person name="Martin F."/>
            <person name="Silar P."/>
            <person name="Natvig D.O."/>
            <person name="Lalanne C."/>
            <person name="Gautier V."/>
            <person name="Ament-Velasquez S.L."/>
            <person name="Kruys A."/>
            <person name="Hutchinson M.I."/>
            <person name="Powell A.J."/>
            <person name="Barry K."/>
            <person name="Miller A.N."/>
            <person name="Grigoriev I.V."/>
            <person name="Debuchy R."/>
            <person name="Gladieux P."/>
            <person name="Hiltunen Thoren M."/>
            <person name="Johannesson H."/>
        </authorList>
    </citation>
    <scope>NUCLEOTIDE SEQUENCE</scope>
    <source>
        <strain evidence="1">CBS 757.83</strain>
    </source>
</reference>
<proteinExistence type="predicted"/>
<reference evidence="1" key="2">
    <citation type="submission" date="2023-05" db="EMBL/GenBank/DDBJ databases">
        <authorList>
            <consortium name="Lawrence Berkeley National Laboratory"/>
            <person name="Steindorff A."/>
            <person name="Hensen N."/>
            <person name="Bonometti L."/>
            <person name="Westerberg I."/>
            <person name="Brannstrom I.O."/>
            <person name="Guillou S."/>
            <person name="Cros-Aarteil S."/>
            <person name="Calhoun S."/>
            <person name="Haridas S."/>
            <person name="Kuo A."/>
            <person name="Mondo S."/>
            <person name="Pangilinan J."/>
            <person name="Riley R."/>
            <person name="Labutti K."/>
            <person name="Andreopoulos B."/>
            <person name="Lipzen A."/>
            <person name="Chen C."/>
            <person name="Yanf M."/>
            <person name="Daum C."/>
            <person name="Ng V."/>
            <person name="Clum A."/>
            <person name="Ohm R."/>
            <person name="Martin F."/>
            <person name="Silar P."/>
            <person name="Natvig D."/>
            <person name="Lalanne C."/>
            <person name="Gautier V."/>
            <person name="Ament-Velasquez S.L."/>
            <person name="Kruys A."/>
            <person name="Hutchinson M.I."/>
            <person name="Powell A.J."/>
            <person name="Barry K."/>
            <person name="Miller A.N."/>
            <person name="Grigoriev I.V."/>
            <person name="Debuchy R."/>
            <person name="Gladieux P."/>
            <person name="Thoren M.H."/>
            <person name="Johannesson H."/>
        </authorList>
    </citation>
    <scope>NUCLEOTIDE SEQUENCE</scope>
    <source>
        <strain evidence="1">CBS 757.83</strain>
    </source>
</reference>
<dbReference type="PANTHER" id="PTHR37852">
    <property type="entry name" value="YALI0B21208P"/>
    <property type="match status" value="1"/>
</dbReference>